<feature type="domain" description="Helicase ATP-binding" evidence="3">
    <location>
        <begin position="32"/>
        <end position="211"/>
    </location>
</feature>
<dbReference type="PROSITE" id="PS51194">
    <property type="entry name" value="HELICASE_CTER"/>
    <property type="match status" value="1"/>
</dbReference>
<dbReference type="SMART" id="SM00490">
    <property type="entry name" value="HELICc"/>
    <property type="match status" value="1"/>
</dbReference>
<proteinExistence type="predicted"/>
<dbReference type="InterPro" id="IPR011545">
    <property type="entry name" value="DEAD/DEAH_box_helicase_dom"/>
</dbReference>
<accession>A0ABP8EFW3</accession>
<keyword evidence="5" id="KW-0347">Helicase</keyword>
<dbReference type="InterPro" id="IPR027417">
    <property type="entry name" value="P-loop_NTPase"/>
</dbReference>
<dbReference type="RefSeq" id="WP_236865303.1">
    <property type="nucleotide sequence ID" value="NZ_BAABAZ010000003.1"/>
</dbReference>
<dbReference type="PANTHER" id="PTHR47962">
    <property type="entry name" value="ATP-DEPENDENT HELICASE LHR-RELATED-RELATED"/>
    <property type="match status" value="1"/>
</dbReference>
<name>A0ABP8EFW3_9MICO</name>
<reference evidence="6" key="1">
    <citation type="journal article" date="2019" name="Int. J. Syst. Evol. Microbiol.">
        <title>The Global Catalogue of Microorganisms (GCM) 10K type strain sequencing project: providing services to taxonomists for standard genome sequencing and annotation.</title>
        <authorList>
            <consortium name="The Broad Institute Genomics Platform"/>
            <consortium name="The Broad Institute Genome Sequencing Center for Infectious Disease"/>
            <person name="Wu L."/>
            <person name="Ma J."/>
        </authorList>
    </citation>
    <scope>NUCLEOTIDE SEQUENCE [LARGE SCALE GENOMIC DNA]</scope>
    <source>
        <strain evidence="6">JCM 17458</strain>
    </source>
</reference>
<evidence type="ECO:0000313" key="6">
    <source>
        <dbReference type="Proteomes" id="UP001501586"/>
    </source>
</evidence>
<dbReference type="Gene3D" id="3.40.50.300">
    <property type="entry name" value="P-loop containing nucleotide triphosphate hydrolases"/>
    <property type="match status" value="2"/>
</dbReference>
<dbReference type="InterPro" id="IPR001650">
    <property type="entry name" value="Helicase_C-like"/>
</dbReference>
<dbReference type="PROSITE" id="PS51192">
    <property type="entry name" value="HELICASE_ATP_BIND_1"/>
    <property type="match status" value="1"/>
</dbReference>
<evidence type="ECO:0000256" key="1">
    <source>
        <dbReference type="ARBA" id="ARBA00022741"/>
    </source>
</evidence>
<protein>
    <submittedName>
        <fullName evidence="5">DEAD/DEAH box helicase</fullName>
    </submittedName>
</protein>
<comment type="caution">
    <text evidence="5">The sequence shown here is derived from an EMBL/GenBank/DDBJ whole genome shotgun (WGS) entry which is preliminary data.</text>
</comment>
<sequence length="707" mass="77144">MTGETGLEEAIEYHVVNSLGWNSLRPLQSASVEPVRSGADCVLIAPTAGGKTEAAVFPLLSSMVQENWSGFSLLYVTPLRALLNNLHPRITRYGDWLGRRVGLWHGDVGDTERKRMLAEPPDILLTTPESLEAMLVSRRVDHDRFFSGLRAIVVDELHSFAASDRGWHLLGVLARLERIAGRPIQRVGLSATIGNPEEIGRWLQGGQGPGSPEERELHVVSEEASAAAPDPEVMLDYVGSVENAAKVISALHRGEKRLVFCESRRVSEQLAFELRELGVETFVSHSSLSAEERRRSEQAFAEGQNTVIVATSTLELGIDIGDLDRVIQIDAPRTVASFLQRLGRTGRRPGTRRNTLFLATSSDSFLEAAGLLLLWRRGFVEPITPPPHPRHLTAQQLLALALQEGAYGANLWKKWWGDLALMDDGDEVLTYLRDGGFLVEDSGLLLIGPAAEKAFGRRHFMDLLSSFDAEKELRVVAGTKEIGSISPLALPREGSEKLGSKPLLINGRAWKVEQVSWERFEILVSPVGRKGDVRWQSGAIALSFEMMRAQRDVLLGETPDVPFSRRAVDRLGLVREMRAGQVSADGLVAESSGQDLRLWTWAGLKANETLRTGLGGAEGQSYNDVMMLRGVGASDVGRLAGASFENVAPRIPIEMVDNLKFSAALPEVVAIKTLAERFADRRGASVTAASLLPVVAGSNETTSEGTT</sequence>
<dbReference type="Proteomes" id="UP001501586">
    <property type="component" value="Unassembled WGS sequence"/>
</dbReference>
<dbReference type="EMBL" id="BAABAZ010000003">
    <property type="protein sequence ID" value="GAA4282750.1"/>
    <property type="molecule type" value="Genomic_DNA"/>
</dbReference>
<evidence type="ECO:0000259" key="4">
    <source>
        <dbReference type="PROSITE" id="PS51194"/>
    </source>
</evidence>
<dbReference type="SMART" id="SM00487">
    <property type="entry name" value="DEXDc"/>
    <property type="match status" value="1"/>
</dbReference>
<organism evidence="5 6">
    <name type="scientific">Brevibacterium daeguense</name>
    <dbReference type="NCBI Taxonomy" id="909936"/>
    <lineage>
        <taxon>Bacteria</taxon>
        <taxon>Bacillati</taxon>
        <taxon>Actinomycetota</taxon>
        <taxon>Actinomycetes</taxon>
        <taxon>Micrococcales</taxon>
        <taxon>Brevibacteriaceae</taxon>
        <taxon>Brevibacterium</taxon>
    </lineage>
</organism>
<dbReference type="PANTHER" id="PTHR47962:SF5">
    <property type="entry name" value="ATP-DEPENDENT HELICASE LHR-RELATED"/>
    <property type="match status" value="1"/>
</dbReference>
<dbReference type="Pfam" id="PF00270">
    <property type="entry name" value="DEAD"/>
    <property type="match status" value="1"/>
</dbReference>
<keyword evidence="5" id="KW-0378">Hydrolase</keyword>
<dbReference type="CDD" id="cd17922">
    <property type="entry name" value="DEXHc_LHR-like"/>
    <property type="match status" value="1"/>
</dbReference>
<keyword evidence="2" id="KW-0067">ATP-binding</keyword>
<evidence type="ECO:0000313" key="5">
    <source>
        <dbReference type="EMBL" id="GAA4282750.1"/>
    </source>
</evidence>
<evidence type="ECO:0000259" key="3">
    <source>
        <dbReference type="PROSITE" id="PS51192"/>
    </source>
</evidence>
<dbReference type="InterPro" id="IPR052511">
    <property type="entry name" value="ATP-dep_Helicase"/>
</dbReference>
<keyword evidence="6" id="KW-1185">Reference proteome</keyword>
<evidence type="ECO:0000256" key="2">
    <source>
        <dbReference type="ARBA" id="ARBA00022840"/>
    </source>
</evidence>
<keyword evidence="1" id="KW-0547">Nucleotide-binding</keyword>
<dbReference type="SUPFAM" id="SSF52540">
    <property type="entry name" value="P-loop containing nucleoside triphosphate hydrolases"/>
    <property type="match status" value="1"/>
</dbReference>
<dbReference type="Pfam" id="PF00271">
    <property type="entry name" value="Helicase_C"/>
    <property type="match status" value="1"/>
</dbReference>
<feature type="domain" description="Helicase C-terminal" evidence="4">
    <location>
        <begin position="243"/>
        <end position="398"/>
    </location>
</feature>
<gene>
    <name evidence="5" type="ORF">GCM10022261_02810</name>
</gene>
<dbReference type="InterPro" id="IPR014001">
    <property type="entry name" value="Helicase_ATP-bd"/>
</dbReference>
<dbReference type="GO" id="GO:0004386">
    <property type="term" value="F:helicase activity"/>
    <property type="evidence" value="ECO:0007669"/>
    <property type="project" value="UniProtKB-KW"/>
</dbReference>